<comment type="caution">
    <text evidence="2">The sequence shown here is derived from an EMBL/GenBank/DDBJ whole genome shotgun (WGS) entry which is preliminary data.</text>
</comment>
<evidence type="ECO:0000256" key="1">
    <source>
        <dbReference type="SAM" id="MobiDB-lite"/>
    </source>
</evidence>
<protein>
    <submittedName>
        <fullName evidence="2">Uncharacterized protein</fullName>
    </submittedName>
</protein>
<organism evidence="2 3">
    <name type="scientific">candidate division WOR-1 bacterium RIFOXYB2_FULL_37_13</name>
    <dbReference type="NCBI Taxonomy" id="1802579"/>
    <lineage>
        <taxon>Bacteria</taxon>
        <taxon>Bacillati</taxon>
        <taxon>Saganbacteria</taxon>
    </lineage>
</organism>
<accession>A0A1F4SUE8</accession>
<evidence type="ECO:0000313" key="3">
    <source>
        <dbReference type="Proteomes" id="UP000178417"/>
    </source>
</evidence>
<gene>
    <name evidence="2" type="ORF">A2310_05515</name>
</gene>
<reference evidence="2 3" key="1">
    <citation type="journal article" date="2016" name="Nat. Commun.">
        <title>Thousands of microbial genomes shed light on interconnected biogeochemical processes in an aquifer system.</title>
        <authorList>
            <person name="Anantharaman K."/>
            <person name="Brown C.T."/>
            <person name="Hug L.A."/>
            <person name="Sharon I."/>
            <person name="Castelle C.J."/>
            <person name="Probst A.J."/>
            <person name="Thomas B.C."/>
            <person name="Singh A."/>
            <person name="Wilkins M.J."/>
            <person name="Karaoz U."/>
            <person name="Brodie E.L."/>
            <person name="Williams K.H."/>
            <person name="Hubbard S.S."/>
            <person name="Banfield J.F."/>
        </authorList>
    </citation>
    <scope>NUCLEOTIDE SEQUENCE [LARGE SCALE GENOMIC DNA]</scope>
</reference>
<feature type="region of interest" description="Disordered" evidence="1">
    <location>
        <begin position="26"/>
        <end position="48"/>
    </location>
</feature>
<sequence length="234" mass="26336">MSAYLTGLRLSPLSRPSTPCPLYVPGSVNRSSYETPQPPRKPSDHYMEGVSSASFHVPGYVGPSCYEIEIPQRQAQTSAPCVATGGAREVFHISSEESYNPINALYQACKGEEDRLKIVYDFIREMRTRKTPENTGKSLERLMREEVCYIVRTTKELFSKGNDRVDFLDKVINCFYSKESEIGREIQKIALAEIIKLNGFEHEKLTSQIQVTLPTDGTQPAQKEAVPNQLENPI</sequence>
<name>A0A1F4SUE8_UNCSA</name>
<feature type="region of interest" description="Disordered" evidence="1">
    <location>
        <begin position="213"/>
        <end position="234"/>
    </location>
</feature>
<dbReference type="Proteomes" id="UP000178417">
    <property type="component" value="Unassembled WGS sequence"/>
</dbReference>
<dbReference type="AlphaFoldDB" id="A0A1F4SUE8"/>
<proteinExistence type="predicted"/>
<dbReference type="STRING" id="1802579.A2310_05515"/>
<evidence type="ECO:0000313" key="2">
    <source>
        <dbReference type="EMBL" id="OGC23987.1"/>
    </source>
</evidence>
<dbReference type="EMBL" id="MEUB01000013">
    <property type="protein sequence ID" value="OGC23987.1"/>
    <property type="molecule type" value="Genomic_DNA"/>
</dbReference>